<gene>
    <name evidence="2" type="ORF">NF556_16060</name>
</gene>
<evidence type="ECO:0000313" key="3">
    <source>
        <dbReference type="Proteomes" id="UP001056455"/>
    </source>
</evidence>
<dbReference type="Proteomes" id="UP001056455">
    <property type="component" value="Chromosome"/>
</dbReference>
<proteinExistence type="predicted"/>
<dbReference type="InterPro" id="IPR000792">
    <property type="entry name" value="Tscrpt_reg_LuxR_C"/>
</dbReference>
<dbReference type="PANTHER" id="PTHR34293">
    <property type="entry name" value="HTH-TYPE TRANSCRIPTIONAL REGULATOR TRMBL2"/>
    <property type="match status" value="1"/>
</dbReference>
<evidence type="ECO:0000259" key="1">
    <source>
        <dbReference type="SMART" id="SM00421"/>
    </source>
</evidence>
<dbReference type="InterPro" id="IPR051797">
    <property type="entry name" value="TrmB-like"/>
</dbReference>
<dbReference type="Gene3D" id="1.10.10.10">
    <property type="entry name" value="Winged helix-like DNA-binding domain superfamily/Winged helix DNA-binding domain"/>
    <property type="match status" value="1"/>
</dbReference>
<dbReference type="RefSeq" id="WP_252592032.1">
    <property type="nucleotide sequence ID" value="NZ_CP099489.1"/>
</dbReference>
<feature type="domain" description="HTH luxR-type" evidence="1">
    <location>
        <begin position="260"/>
        <end position="317"/>
    </location>
</feature>
<dbReference type="EMBL" id="CP099489">
    <property type="protein sequence ID" value="USQ79117.1"/>
    <property type="molecule type" value="Genomic_DNA"/>
</dbReference>
<name>A0ABY4YQR9_9MICO</name>
<dbReference type="SMART" id="SM00421">
    <property type="entry name" value="HTH_LUXR"/>
    <property type="match status" value="1"/>
</dbReference>
<dbReference type="InterPro" id="IPR016032">
    <property type="entry name" value="Sig_transdc_resp-reg_C-effctor"/>
</dbReference>
<evidence type="ECO:0000313" key="2">
    <source>
        <dbReference type="EMBL" id="USQ79117.1"/>
    </source>
</evidence>
<dbReference type="SUPFAM" id="SSF46894">
    <property type="entry name" value="C-terminal effector domain of the bipartite response regulators"/>
    <property type="match status" value="1"/>
</dbReference>
<protein>
    <recommendedName>
        <fullName evidence="1">HTH luxR-type domain-containing protein</fullName>
    </recommendedName>
</protein>
<reference evidence="2" key="1">
    <citation type="submission" date="2022-06" db="EMBL/GenBank/DDBJ databases">
        <title>Ornithinimicrobium HY1793.</title>
        <authorList>
            <person name="Huang Y."/>
        </authorList>
    </citation>
    <scope>NUCLEOTIDE SEQUENCE</scope>
    <source>
        <strain evidence="2">HY1793</strain>
    </source>
</reference>
<keyword evidence="3" id="KW-1185">Reference proteome</keyword>
<dbReference type="InterPro" id="IPR036388">
    <property type="entry name" value="WH-like_DNA-bd_sf"/>
</dbReference>
<dbReference type="PANTHER" id="PTHR34293:SF1">
    <property type="entry name" value="HTH-TYPE TRANSCRIPTIONAL REGULATOR TRMBL2"/>
    <property type="match status" value="1"/>
</dbReference>
<accession>A0ABY4YQR9</accession>
<organism evidence="2 3">
    <name type="scientific">Ornithinimicrobium faecis</name>
    <dbReference type="NCBI Taxonomy" id="2934158"/>
    <lineage>
        <taxon>Bacteria</taxon>
        <taxon>Bacillati</taxon>
        <taxon>Actinomycetota</taxon>
        <taxon>Actinomycetes</taxon>
        <taxon>Micrococcales</taxon>
        <taxon>Ornithinimicrobiaceae</taxon>
        <taxon>Ornithinimicrobium</taxon>
    </lineage>
</organism>
<sequence>MDRTSSAWAALGLGPADREIYLSVLAGATDEAAIREQTGRTTREVAAALRSLREQGLIGSGADGGVVAGKPLLTLRRAAAHLHTLAGEILDESTHLQVLHDRTNIPERNRPDLQVLSSTAEVQRAFADLLSGAEEQVLACVKPPFLATGDFAEDEDEQLHRGVEFRVIYDPAALEFMGGLDQFTSTMPGGEQARVSDGIPLKMFIVDRQRALLLLSDDGSADDSGAVLVSGTGLVGALIALFETVWTRAWDLTDPPPPDGVVVDDRDRTIISALRLGATDEAIARRLGVTTRTVGRRIARLHELTDTRTRFQLGWRLARLTGDPQE</sequence>